<proteinExistence type="predicted"/>
<dbReference type="WBParaSite" id="NBR_0002223601-mRNA-1">
    <property type="protein sequence ID" value="NBR_0002223601-mRNA-1"/>
    <property type="gene ID" value="NBR_0002223601"/>
</dbReference>
<evidence type="ECO:0000313" key="2">
    <source>
        <dbReference type="Proteomes" id="UP000271162"/>
    </source>
</evidence>
<gene>
    <name evidence="1" type="ORF">NBR_LOCUS22237</name>
</gene>
<name>A0A0N4YYB4_NIPBR</name>
<keyword evidence="2" id="KW-1185">Reference proteome</keyword>
<protein>
    <submittedName>
        <fullName evidence="3">DUF5753 domain-containing protein</fullName>
    </submittedName>
</protein>
<sequence length="87" mass="9685">MSPVYIQVETDASKSFHLGPYDRTRFDLVEQFHPLQTASLANGDRLKELKKRVEGVKSVQPEPAIIEDNFNAEEIAPQDGMTAPLAS</sequence>
<evidence type="ECO:0000313" key="3">
    <source>
        <dbReference type="WBParaSite" id="NBR_0002223601-mRNA-1"/>
    </source>
</evidence>
<dbReference type="Proteomes" id="UP000271162">
    <property type="component" value="Unassembled WGS sequence"/>
</dbReference>
<dbReference type="AlphaFoldDB" id="A0A0N4YYB4"/>
<organism evidence="3">
    <name type="scientific">Nippostrongylus brasiliensis</name>
    <name type="common">Rat hookworm</name>
    <dbReference type="NCBI Taxonomy" id="27835"/>
    <lineage>
        <taxon>Eukaryota</taxon>
        <taxon>Metazoa</taxon>
        <taxon>Ecdysozoa</taxon>
        <taxon>Nematoda</taxon>
        <taxon>Chromadorea</taxon>
        <taxon>Rhabditida</taxon>
        <taxon>Rhabditina</taxon>
        <taxon>Rhabditomorpha</taxon>
        <taxon>Strongyloidea</taxon>
        <taxon>Heligmosomidae</taxon>
        <taxon>Nippostrongylus</taxon>
    </lineage>
</organism>
<reference evidence="3" key="1">
    <citation type="submission" date="2017-02" db="UniProtKB">
        <authorList>
            <consortium name="WormBaseParasite"/>
        </authorList>
    </citation>
    <scope>IDENTIFICATION</scope>
</reference>
<dbReference type="EMBL" id="UYSL01027627">
    <property type="protein sequence ID" value="VDL86920.1"/>
    <property type="molecule type" value="Genomic_DNA"/>
</dbReference>
<accession>A0A0N4YYB4</accession>
<reference evidence="1 2" key="2">
    <citation type="submission" date="2018-11" db="EMBL/GenBank/DDBJ databases">
        <authorList>
            <consortium name="Pathogen Informatics"/>
        </authorList>
    </citation>
    <scope>NUCLEOTIDE SEQUENCE [LARGE SCALE GENOMIC DNA]</scope>
</reference>
<evidence type="ECO:0000313" key="1">
    <source>
        <dbReference type="EMBL" id="VDL86920.1"/>
    </source>
</evidence>